<evidence type="ECO:0000256" key="4">
    <source>
        <dbReference type="ARBA" id="ARBA00023157"/>
    </source>
</evidence>
<dbReference type="PANTHER" id="PTHR24043">
    <property type="entry name" value="SCAVENGER RECEPTOR CLASS F"/>
    <property type="match status" value="1"/>
</dbReference>
<dbReference type="PROSITE" id="PS50026">
    <property type="entry name" value="EGF_3"/>
    <property type="match status" value="1"/>
</dbReference>
<dbReference type="FunFam" id="2.170.300.10:FF:000041">
    <property type="entry name" value="Tyrosine protein kinase receptor tie-1, putative"/>
    <property type="match status" value="1"/>
</dbReference>
<evidence type="ECO:0000313" key="7">
    <source>
        <dbReference type="EMBL" id="GBN83327.1"/>
    </source>
</evidence>
<dbReference type="PRINTS" id="PR00011">
    <property type="entry name" value="EGFLAMININ"/>
</dbReference>
<dbReference type="SMART" id="SM00181">
    <property type="entry name" value="EGF"/>
    <property type="match status" value="2"/>
</dbReference>
<dbReference type="OrthoDB" id="18487at2759"/>
<feature type="non-terminal residue" evidence="7">
    <location>
        <position position="124"/>
    </location>
</feature>
<organism evidence="7 8">
    <name type="scientific">Araneus ventricosus</name>
    <name type="common">Orbweaver spider</name>
    <name type="synonym">Epeira ventricosa</name>
    <dbReference type="NCBI Taxonomy" id="182803"/>
    <lineage>
        <taxon>Eukaryota</taxon>
        <taxon>Metazoa</taxon>
        <taxon>Ecdysozoa</taxon>
        <taxon>Arthropoda</taxon>
        <taxon>Chelicerata</taxon>
        <taxon>Arachnida</taxon>
        <taxon>Araneae</taxon>
        <taxon>Araneomorphae</taxon>
        <taxon>Entelegynae</taxon>
        <taxon>Araneoidea</taxon>
        <taxon>Araneidae</taxon>
        <taxon>Araneus</taxon>
    </lineage>
</organism>
<gene>
    <name evidence="7" type="primary">MEGF6_3</name>
    <name evidence="7" type="ORF">AVEN_233210_1</name>
</gene>
<keyword evidence="1 5" id="KW-0245">EGF-like domain</keyword>
<dbReference type="GO" id="GO:0005044">
    <property type="term" value="F:scavenger receptor activity"/>
    <property type="evidence" value="ECO:0007669"/>
    <property type="project" value="InterPro"/>
</dbReference>
<keyword evidence="3" id="KW-0677">Repeat</keyword>
<evidence type="ECO:0000256" key="3">
    <source>
        <dbReference type="ARBA" id="ARBA00022737"/>
    </source>
</evidence>
<dbReference type="PANTHER" id="PTHR24043:SF8">
    <property type="entry name" value="EGF-LIKE DOMAIN-CONTAINING PROTEIN"/>
    <property type="match status" value="1"/>
</dbReference>
<evidence type="ECO:0000256" key="5">
    <source>
        <dbReference type="PROSITE-ProRule" id="PRU00076"/>
    </source>
</evidence>
<dbReference type="InterPro" id="IPR000742">
    <property type="entry name" value="EGF"/>
</dbReference>
<comment type="caution">
    <text evidence="5">Lacks conserved residue(s) required for the propagation of feature annotation.</text>
</comment>
<dbReference type="EMBL" id="BGPR01149998">
    <property type="protein sequence ID" value="GBN83327.1"/>
    <property type="molecule type" value="Genomic_DNA"/>
</dbReference>
<reference evidence="7 8" key="1">
    <citation type="journal article" date="2019" name="Sci. Rep.">
        <title>Orb-weaving spider Araneus ventricosus genome elucidates the spidroin gene catalogue.</title>
        <authorList>
            <person name="Kono N."/>
            <person name="Nakamura H."/>
            <person name="Ohtoshi R."/>
            <person name="Moran D.A.P."/>
            <person name="Shinohara A."/>
            <person name="Yoshida Y."/>
            <person name="Fujiwara M."/>
            <person name="Mori M."/>
            <person name="Tomita M."/>
            <person name="Arakawa K."/>
        </authorList>
    </citation>
    <scope>NUCLEOTIDE SEQUENCE [LARGE SCALE GENOMIC DNA]</scope>
</reference>
<sequence length="124" mass="13258">MAVTSRELIPLNRGRTLRHLKLINLRIREGSSSIVKDATCPAGKYGENCQQECQCENGAACDHISGACTCGPGWRGTFCQTPCPAGFHGIECNQSCDCGHGISCHPETGVCHCPKGKHGDKCLK</sequence>
<keyword evidence="8" id="KW-1185">Reference proteome</keyword>
<keyword evidence="2" id="KW-0732">Signal</keyword>
<evidence type="ECO:0000313" key="8">
    <source>
        <dbReference type="Proteomes" id="UP000499080"/>
    </source>
</evidence>
<protein>
    <submittedName>
        <fullName evidence="7">Multiple epidermal growth factor-like domains protein 6</fullName>
    </submittedName>
</protein>
<feature type="domain" description="EGF-like" evidence="6">
    <location>
        <begin position="50"/>
        <end position="80"/>
    </location>
</feature>
<accession>A0A4Y2S5Q2</accession>
<dbReference type="AlphaFoldDB" id="A0A4Y2S5Q2"/>
<proteinExistence type="predicted"/>
<evidence type="ECO:0000256" key="1">
    <source>
        <dbReference type="ARBA" id="ARBA00022536"/>
    </source>
</evidence>
<comment type="caution">
    <text evidence="7">The sequence shown here is derived from an EMBL/GenBank/DDBJ whole genome shotgun (WGS) entry which is preliminary data.</text>
</comment>
<keyword evidence="4 5" id="KW-1015">Disulfide bond</keyword>
<evidence type="ECO:0000259" key="6">
    <source>
        <dbReference type="PROSITE" id="PS50026"/>
    </source>
</evidence>
<name>A0A4Y2S5Q2_ARAVE</name>
<dbReference type="PROSITE" id="PS00022">
    <property type="entry name" value="EGF_1"/>
    <property type="match status" value="1"/>
</dbReference>
<dbReference type="InterPro" id="IPR042635">
    <property type="entry name" value="MEGF10/SREC1/2-like"/>
</dbReference>
<dbReference type="Gene3D" id="2.170.300.10">
    <property type="entry name" value="Tie2 ligand-binding domain superfamily"/>
    <property type="match status" value="1"/>
</dbReference>
<evidence type="ECO:0000256" key="2">
    <source>
        <dbReference type="ARBA" id="ARBA00022729"/>
    </source>
</evidence>
<feature type="disulfide bond" evidence="5">
    <location>
        <begin position="70"/>
        <end position="79"/>
    </location>
</feature>
<dbReference type="Proteomes" id="UP000499080">
    <property type="component" value="Unassembled WGS sequence"/>
</dbReference>